<dbReference type="RefSeq" id="WP_011989351.1">
    <property type="nucleotide sequence ID" value="NC_009706.1"/>
</dbReference>
<reference evidence="2 3" key="1">
    <citation type="journal article" date="2008" name="Proc. Natl. Acad. Sci. U.S.A.">
        <title>The genome of Clostridium kluyveri, a strict anaerobe with unique metabolic features.</title>
        <authorList>
            <person name="Seedorf H."/>
            <person name="Fricke W.F."/>
            <person name="Veith B."/>
            <person name="Brueggemann H."/>
            <person name="Liesegang H."/>
            <person name="Strittmatter A."/>
            <person name="Miethke M."/>
            <person name="Buckel W."/>
            <person name="Hinderberger J."/>
            <person name="Li F."/>
            <person name="Hagemeier C."/>
            <person name="Thauer R.K."/>
            <person name="Gottschalk G."/>
        </authorList>
    </citation>
    <scope>NUCLEOTIDE SEQUENCE [LARGE SCALE GENOMIC DNA]</scope>
    <source>
        <strain evidence="3">ATCC 8527 / DSM 555 / NCIMB 10680</strain>
    </source>
</reference>
<dbReference type="HOGENOM" id="CLU_214264_0_0_9"/>
<organism evidence="2 3">
    <name type="scientific">Clostridium kluyveri (strain ATCC 8527 / DSM 555 / NBRC 12016 / NCIMB 10680 / K1)</name>
    <dbReference type="NCBI Taxonomy" id="431943"/>
    <lineage>
        <taxon>Bacteria</taxon>
        <taxon>Bacillati</taxon>
        <taxon>Bacillota</taxon>
        <taxon>Clostridia</taxon>
        <taxon>Eubacteriales</taxon>
        <taxon>Clostridiaceae</taxon>
        <taxon>Clostridium</taxon>
    </lineage>
</organism>
<name>A5N6A5_CLOK5</name>
<dbReference type="STRING" id="431943.CKL_0783"/>
<keyword evidence="3" id="KW-1185">Reference proteome</keyword>
<evidence type="ECO:0000256" key="1">
    <source>
        <dbReference type="SAM" id="Phobius"/>
    </source>
</evidence>
<keyword evidence="1" id="KW-0472">Membrane</keyword>
<dbReference type="KEGG" id="ckl:CKL_0783"/>
<accession>A5N6A5</accession>
<proteinExistence type="predicted"/>
<protein>
    <submittedName>
        <fullName evidence="2">Uncharacterized protein</fullName>
    </submittedName>
</protein>
<keyword evidence="1" id="KW-1133">Transmembrane helix</keyword>
<feature type="transmembrane region" description="Helical" evidence="1">
    <location>
        <begin position="18"/>
        <end position="38"/>
    </location>
</feature>
<keyword evidence="1" id="KW-0812">Transmembrane</keyword>
<dbReference type="Proteomes" id="UP000002411">
    <property type="component" value="Chromosome"/>
</dbReference>
<dbReference type="AlphaFoldDB" id="A5N6A5"/>
<dbReference type="EMBL" id="CP000673">
    <property type="protein sequence ID" value="EDK32836.1"/>
    <property type="molecule type" value="Genomic_DNA"/>
</dbReference>
<evidence type="ECO:0000313" key="3">
    <source>
        <dbReference type="Proteomes" id="UP000002411"/>
    </source>
</evidence>
<sequence length="50" mass="5910">MENIIGKEREAVVNNNSYYFNFTFSWGYFYFSAGYVCFSKKIKFPSDELG</sequence>
<evidence type="ECO:0000313" key="2">
    <source>
        <dbReference type="EMBL" id="EDK32836.1"/>
    </source>
</evidence>
<gene>
    <name evidence="2" type="ordered locus">CKL_0783</name>
</gene>